<accession>A0A7W7VF33</accession>
<dbReference type="CDD" id="cd00995">
    <property type="entry name" value="PBP2_NikA_DppA_OppA_like"/>
    <property type="match status" value="1"/>
</dbReference>
<dbReference type="InterPro" id="IPR039424">
    <property type="entry name" value="SBP_5"/>
</dbReference>
<name>A0A7W7VF33_9PSEU</name>
<dbReference type="RefSeq" id="WP_184812035.1">
    <property type="nucleotide sequence ID" value="NZ_JACHJQ010000004.1"/>
</dbReference>
<dbReference type="SUPFAM" id="SSF53850">
    <property type="entry name" value="Periplasmic binding protein-like II"/>
    <property type="match status" value="1"/>
</dbReference>
<dbReference type="InterPro" id="IPR023765">
    <property type="entry name" value="SBP_5_CS"/>
</dbReference>
<dbReference type="EMBL" id="JACHJQ010000004">
    <property type="protein sequence ID" value="MBB4907903.1"/>
    <property type="molecule type" value="Genomic_DNA"/>
</dbReference>
<feature type="chain" id="PRO_5038356973" evidence="5">
    <location>
        <begin position="23"/>
        <end position="532"/>
    </location>
</feature>
<evidence type="ECO:0000313" key="8">
    <source>
        <dbReference type="Proteomes" id="UP000520767"/>
    </source>
</evidence>
<dbReference type="Gene3D" id="3.10.105.10">
    <property type="entry name" value="Dipeptide-binding Protein, Domain 3"/>
    <property type="match status" value="1"/>
</dbReference>
<dbReference type="GO" id="GO:0043190">
    <property type="term" value="C:ATP-binding cassette (ABC) transporter complex"/>
    <property type="evidence" value="ECO:0007669"/>
    <property type="project" value="InterPro"/>
</dbReference>
<dbReference type="InterPro" id="IPR000914">
    <property type="entry name" value="SBP_5_dom"/>
</dbReference>
<dbReference type="PROSITE" id="PS51257">
    <property type="entry name" value="PROKAR_LIPOPROTEIN"/>
    <property type="match status" value="1"/>
</dbReference>
<evidence type="ECO:0000313" key="7">
    <source>
        <dbReference type="EMBL" id="MBB4907903.1"/>
    </source>
</evidence>
<protein>
    <submittedName>
        <fullName evidence="7">Peptide/nickel transport system substrate-binding protein</fullName>
    </submittedName>
</protein>
<organism evidence="7 8">
    <name type="scientific">Actinophytocola algeriensis</name>
    <dbReference type="NCBI Taxonomy" id="1768010"/>
    <lineage>
        <taxon>Bacteria</taxon>
        <taxon>Bacillati</taxon>
        <taxon>Actinomycetota</taxon>
        <taxon>Actinomycetes</taxon>
        <taxon>Pseudonocardiales</taxon>
        <taxon>Pseudonocardiaceae</taxon>
    </lineage>
</organism>
<comment type="caution">
    <text evidence="7">The sequence shown here is derived from an EMBL/GenBank/DDBJ whole genome shotgun (WGS) entry which is preliminary data.</text>
</comment>
<dbReference type="Gene3D" id="3.90.76.10">
    <property type="entry name" value="Dipeptide-binding Protein, Domain 1"/>
    <property type="match status" value="1"/>
</dbReference>
<dbReference type="Pfam" id="PF00496">
    <property type="entry name" value="SBP_bac_5"/>
    <property type="match status" value="1"/>
</dbReference>
<evidence type="ECO:0000256" key="5">
    <source>
        <dbReference type="SAM" id="SignalP"/>
    </source>
</evidence>
<feature type="signal peptide" evidence="5">
    <location>
        <begin position="1"/>
        <end position="22"/>
    </location>
</feature>
<proteinExistence type="inferred from homology"/>
<gene>
    <name evidence="7" type="ORF">FHR82_004145</name>
</gene>
<comment type="subcellular location">
    <subcellularLocation>
        <location evidence="1">Cell membrane</location>
        <topology evidence="1">Lipid-anchor</topology>
    </subcellularLocation>
</comment>
<dbReference type="AlphaFoldDB" id="A0A7W7VF33"/>
<keyword evidence="8" id="KW-1185">Reference proteome</keyword>
<dbReference type="PIRSF" id="PIRSF002741">
    <property type="entry name" value="MppA"/>
    <property type="match status" value="1"/>
</dbReference>
<evidence type="ECO:0000259" key="6">
    <source>
        <dbReference type="Pfam" id="PF00496"/>
    </source>
</evidence>
<evidence type="ECO:0000256" key="1">
    <source>
        <dbReference type="ARBA" id="ARBA00004193"/>
    </source>
</evidence>
<dbReference type="PROSITE" id="PS01040">
    <property type="entry name" value="SBP_BACTERIAL_5"/>
    <property type="match status" value="1"/>
</dbReference>
<dbReference type="Gene3D" id="3.40.190.10">
    <property type="entry name" value="Periplasmic binding protein-like II"/>
    <property type="match status" value="1"/>
</dbReference>
<dbReference type="GO" id="GO:0042597">
    <property type="term" value="C:periplasmic space"/>
    <property type="evidence" value="ECO:0007669"/>
    <property type="project" value="UniProtKB-ARBA"/>
</dbReference>
<dbReference type="InterPro" id="IPR030678">
    <property type="entry name" value="Peptide/Ni-bd"/>
</dbReference>
<keyword evidence="4 5" id="KW-0732">Signal</keyword>
<evidence type="ECO:0000256" key="2">
    <source>
        <dbReference type="ARBA" id="ARBA00005695"/>
    </source>
</evidence>
<keyword evidence="3" id="KW-0813">Transport</keyword>
<dbReference type="PANTHER" id="PTHR30290">
    <property type="entry name" value="PERIPLASMIC BINDING COMPONENT OF ABC TRANSPORTER"/>
    <property type="match status" value="1"/>
</dbReference>
<dbReference type="GO" id="GO:1904680">
    <property type="term" value="F:peptide transmembrane transporter activity"/>
    <property type="evidence" value="ECO:0007669"/>
    <property type="project" value="TreeGrafter"/>
</dbReference>
<dbReference type="GO" id="GO:0015833">
    <property type="term" value="P:peptide transport"/>
    <property type="evidence" value="ECO:0007669"/>
    <property type="project" value="TreeGrafter"/>
</dbReference>
<dbReference type="PANTHER" id="PTHR30290:SF9">
    <property type="entry name" value="OLIGOPEPTIDE-BINDING PROTEIN APPA"/>
    <property type="match status" value="1"/>
</dbReference>
<comment type="similarity">
    <text evidence="2">Belongs to the bacterial solute-binding protein 5 family.</text>
</comment>
<dbReference type="Proteomes" id="UP000520767">
    <property type="component" value="Unassembled WGS sequence"/>
</dbReference>
<sequence>MSGLRWITTAVLAAGLVVSGCAGPQPAPGAAGEGGSVSIVLYQKPKLFSPLEPAHGPDQQVMSLIYQSLMTSNPDLELVPQLAEKVDVNDDATEFTFHLRKGLKWSDGEPFTSADVLFTHQALANPKSGSAASGNYQSVVGAKAVADGTADTVSGLTAPDDDTFVIRTDGPNYGVLAQVGVAMILPEHVLGDKPAGQLAKDPFFSAPTVGLGPFQFVKYEVDQYVELKKNPNFPKPASVDKVFLKPVTADVATAQLGTGEMDIAPVAPSDRETLDSFGTLNFQTSKEGGFVRVGLNLTQQRFQDARVRQGLLTGIDRKSIIDSALPEVGVARNSSFDPSVSGDGINDYAYDPAKAKQLLTEGGWDFGQTVKLAWIPGSNPDRDAAAVAIQSQLKEIGVNVELQQVDAGWTTEALAGPSFDMYMFGGGNYALDSWNVYTIVSCGTFFPNGGNNVRFCDPELDAKIKEANSTADEAQREKLYGEAAKIDNEQVPYLWLYSPGGLWAVSDKVQGFTPLSPTGGGFWQPENWRLAS</sequence>
<evidence type="ECO:0000256" key="4">
    <source>
        <dbReference type="ARBA" id="ARBA00022729"/>
    </source>
</evidence>
<reference evidence="7 8" key="1">
    <citation type="submission" date="2020-08" db="EMBL/GenBank/DDBJ databases">
        <title>Genomic Encyclopedia of Type Strains, Phase III (KMG-III): the genomes of soil and plant-associated and newly described type strains.</title>
        <authorList>
            <person name="Whitman W."/>
        </authorList>
    </citation>
    <scope>NUCLEOTIDE SEQUENCE [LARGE SCALE GENOMIC DNA]</scope>
    <source>
        <strain evidence="7 8">CECT 8960</strain>
    </source>
</reference>
<evidence type="ECO:0000256" key="3">
    <source>
        <dbReference type="ARBA" id="ARBA00022448"/>
    </source>
</evidence>
<feature type="domain" description="Solute-binding protein family 5" evidence="6">
    <location>
        <begin position="77"/>
        <end position="439"/>
    </location>
</feature>